<evidence type="ECO:0000313" key="2">
    <source>
        <dbReference type="Proteomes" id="UP000009224"/>
    </source>
</evidence>
<organism evidence="1 2">
    <name type="scientific">Mycolicibacter sinensis (strain JDM601)</name>
    <name type="common">Mycobacterium sinense</name>
    <dbReference type="NCBI Taxonomy" id="875328"/>
    <lineage>
        <taxon>Bacteria</taxon>
        <taxon>Bacillati</taxon>
        <taxon>Actinomycetota</taxon>
        <taxon>Actinomycetes</taxon>
        <taxon>Mycobacteriales</taxon>
        <taxon>Mycobacteriaceae</taxon>
        <taxon>Mycolicibacter</taxon>
    </lineage>
</organism>
<dbReference type="KEGG" id="mjd:JDM601_3827"/>
<protein>
    <submittedName>
        <fullName evidence="1">Uncharacterized protein</fullName>
    </submittedName>
</protein>
<name>F5YRN6_MYCSD</name>
<dbReference type="Proteomes" id="UP000009224">
    <property type="component" value="Chromosome"/>
</dbReference>
<proteinExistence type="predicted"/>
<reference evidence="1 2" key="1">
    <citation type="journal article" date="2011" name="J. Bacteriol.">
        <title>Complete genome sequence of a novel clinical isolate, the nontuberculous Mycobacterium strain JDM601.</title>
        <authorList>
            <person name="Zhang Z.Y."/>
            <person name="Sun Z.Q."/>
            <person name="Wang Z.L."/>
            <person name="Wen Z.L."/>
            <person name="Sun Q.W."/>
            <person name="Zhu Z.Q."/>
            <person name="Song Y.Z."/>
            <person name="Zhao J.W."/>
            <person name="Wang H.H."/>
            <person name="Zhang S.L."/>
            <person name="Guo X.K."/>
        </authorList>
    </citation>
    <scope>NUCLEOTIDE SEQUENCE [LARGE SCALE GENOMIC DNA]</scope>
    <source>
        <strain evidence="1 2">JDM601</strain>
    </source>
</reference>
<dbReference type="AlphaFoldDB" id="F5YRN6"/>
<keyword evidence="2" id="KW-1185">Reference proteome</keyword>
<dbReference type="STRING" id="875328.JDM601_3827"/>
<evidence type="ECO:0000313" key="1">
    <source>
        <dbReference type="EMBL" id="AEF37827.1"/>
    </source>
</evidence>
<dbReference type="HOGENOM" id="CLU_3082095_0_0_11"/>
<accession>F5YRN6</accession>
<sequence>MIEALGGVIMVHALATPPQLTAAGAPDADTTAQITVFVQQILHGRVTAQPSR</sequence>
<gene>
    <name evidence="1" type="ordered locus">JDM601_3827</name>
</gene>
<dbReference type="EMBL" id="CP002329">
    <property type="protein sequence ID" value="AEF37827.1"/>
    <property type="molecule type" value="Genomic_DNA"/>
</dbReference>